<proteinExistence type="predicted"/>
<evidence type="ECO:0000313" key="1">
    <source>
        <dbReference type="EMBL" id="QXN94756.1"/>
    </source>
</evidence>
<reference evidence="1 2" key="1">
    <citation type="submission" date="2021-07" db="EMBL/GenBank/DDBJ databases">
        <title>Whole Genome Sequence of Nocardia Iowensis.</title>
        <authorList>
            <person name="Lamm A."/>
            <person name="Collins-Fairclough A.M."/>
            <person name="Bunk B."/>
            <person name="Sproer C."/>
        </authorList>
    </citation>
    <scope>NUCLEOTIDE SEQUENCE [LARGE SCALE GENOMIC DNA]</scope>
    <source>
        <strain evidence="1 2">NRRL 5646</strain>
    </source>
</reference>
<sequence length="83" mass="8687">MDVPGSVGVGGEVVQDFVVGWQGVELLMEERDDSCREGLAVLHFLAGELEQLAAVTGHPILALPDAVGAPRGGTPQRFGPAHR</sequence>
<protein>
    <submittedName>
        <fullName evidence="1">Uncharacterized protein</fullName>
    </submittedName>
</protein>
<dbReference type="EMBL" id="CP078145">
    <property type="protein sequence ID" value="QXN94756.1"/>
    <property type="molecule type" value="Genomic_DNA"/>
</dbReference>
<dbReference type="RefSeq" id="WP_218477410.1">
    <property type="nucleotide sequence ID" value="NZ_BAABJN010000007.1"/>
</dbReference>
<organism evidence="1 2">
    <name type="scientific">Nocardia iowensis</name>
    <dbReference type="NCBI Taxonomy" id="204891"/>
    <lineage>
        <taxon>Bacteria</taxon>
        <taxon>Bacillati</taxon>
        <taxon>Actinomycetota</taxon>
        <taxon>Actinomycetes</taxon>
        <taxon>Mycobacteriales</taxon>
        <taxon>Nocardiaceae</taxon>
        <taxon>Nocardia</taxon>
    </lineage>
</organism>
<keyword evidence="2" id="KW-1185">Reference proteome</keyword>
<name>A0ABX8S4E7_NOCIO</name>
<gene>
    <name evidence="1" type="ORF">KV110_17925</name>
</gene>
<accession>A0ABX8S4E7</accession>
<dbReference type="Proteomes" id="UP000694257">
    <property type="component" value="Chromosome"/>
</dbReference>
<evidence type="ECO:0000313" key="2">
    <source>
        <dbReference type="Proteomes" id="UP000694257"/>
    </source>
</evidence>